<proteinExistence type="predicted"/>
<evidence type="ECO:0000313" key="1">
    <source>
        <dbReference type="EMBL" id="RBW62283.1"/>
    </source>
</evidence>
<dbReference type="RefSeq" id="WP_113821644.1">
    <property type="nucleotide sequence ID" value="NZ_QOCE01000003.1"/>
</dbReference>
<evidence type="ECO:0000313" key="2">
    <source>
        <dbReference type="Proteomes" id="UP000252706"/>
    </source>
</evidence>
<dbReference type="SUPFAM" id="SSF51120">
    <property type="entry name" value="beta-Roll"/>
    <property type="match status" value="1"/>
</dbReference>
<sequence length="253" mass="26831">MTVWTNDRYAYAGVTTSAGHSKPNGVGGWVRVGANFDNLVERDPLAPFGSEIASDTGFTDTPQNFVDLDATGNEMVSFVDLSDAPGRTNVQFRLTIDLGTGTAHNHDNSEQVTLSNVERITGTIFANYIRGDDGANHLRGAGDYDWFVATTGNDTLDGGTGQDMVGFVEWTNSARNVISDPFSTDGAPPTGAQATGVLVDLAHPSNNTNLAAGLTMTSVERVTGSGRQDVFYGDGQHLGPSDCLIRTTLLPLR</sequence>
<dbReference type="Proteomes" id="UP000252706">
    <property type="component" value="Unassembled WGS sequence"/>
</dbReference>
<gene>
    <name evidence="1" type="ORF">DS909_01375</name>
</gene>
<reference evidence="1 2" key="1">
    <citation type="submission" date="2018-07" db="EMBL/GenBank/DDBJ databases">
        <title>Modular assembly of carbohydrate-degrading microbial communities in the ocean.</title>
        <authorList>
            <person name="Enke T.N."/>
            <person name="Datta M.S."/>
            <person name="Schwartzman J.A."/>
            <person name="Cermak N."/>
            <person name="Schmitz D.A."/>
            <person name="Barrere J."/>
            <person name="Cordero O.X."/>
        </authorList>
    </citation>
    <scope>NUCLEOTIDE SEQUENCE [LARGE SCALE GENOMIC DNA]</scope>
    <source>
        <strain evidence="1 2">C3M10</strain>
    </source>
</reference>
<dbReference type="EMBL" id="QOCE01000003">
    <property type="protein sequence ID" value="RBW62283.1"/>
    <property type="molecule type" value="Genomic_DNA"/>
</dbReference>
<dbReference type="OrthoDB" id="7355596at2"/>
<comment type="caution">
    <text evidence="1">The sequence shown here is derived from an EMBL/GenBank/DDBJ whole genome shotgun (WGS) entry which is preliminary data.</text>
</comment>
<dbReference type="InterPro" id="IPR001343">
    <property type="entry name" value="Hemolysn_Ca-bd"/>
</dbReference>
<dbReference type="AlphaFoldDB" id="A0A366XFC6"/>
<dbReference type="Pfam" id="PF00353">
    <property type="entry name" value="HemolysinCabind"/>
    <property type="match status" value="1"/>
</dbReference>
<name>A0A366XFC6_9RHOB</name>
<dbReference type="GO" id="GO:0005509">
    <property type="term" value="F:calcium ion binding"/>
    <property type="evidence" value="ECO:0007669"/>
    <property type="project" value="InterPro"/>
</dbReference>
<protein>
    <submittedName>
        <fullName evidence="1">Uncharacterized protein</fullName>
    </submittedName>
</protein>
<dbReference type="InterPro" id="IPR011049">
    <property type="entry name" value="Serralysin-like_metalloprot_C"/>
</dbReference>
<dbReference type="Gene3D" id="2.150.10.10">
    <property type="entry name" value="Serralysin-like metalloprotease, C-terminal"/>
    <property type="match status" value="1"/>
</dbReference>
<accession>A0A366XFC6</accession>
<organism evidence="1 2">
    <name type="scientific">Phaeobacter gallaeciensis</name>
    <dbReference type="NCBI Taxonomy" id="60890"/>
    <lineage>
        <taxon>Bacteria</taxon>
        <taxon>Pseudomonadati</taxon>
        <taxon>Pseudomonadota</taxon>
        <taxon>Alphaproteobacteria</taxon>
        <taxon>Rhodobacterales</taxon>
        <taxon>Roseobacteraceae</taxon>
        <taxon>Phaeobacter</taxon>
    </lineage>
</organism>